<feature type="chain" id="PRO_5007566648" description="PA14 domain-containing protein" evidence="5">
    <location>
        <begin position="25"/>
        <end position="301"/>
    </location>
</feature>
<feature type="signal peptide" evidence="5">
    <location>
        <begin position="1"/>
        <end position="24"/>
    </location>
</feature>
<protein>
    <recommendedName>
        <fullName evidence="6">PA14 domain-containing protein</fullName>
    </recommendedName>
</protein>
<dbReference type="PANTHER" id="PTHR31137">
    <property type="entry name" value="PROTEIN PSIB-RELATED-RELATED"/>
    <property type="match status" value="1"/>
</dbReference>
<evidence type="ECO:0000256" key="2">
    <source>
        <dbReference type="ARBA" id="ARBA00022729"/>
    </source>
</evidence>
<dbReference type="InterPro" id="IPR011658">
    <property type="entry name" value="PA14_dom"/>
</dbReference>
<dbReference type="InterPro" id="IPR037524">
    <property type="entry name" value="PA14/GLEYA"/>
</dbReference>
<feature type="region of interest" description="Disordered" evidence="4">
    <location>
        <begin position="22"/>
        <end position="95"/>
    </location>
</feature>
<keyword evidence="2 5" id="KW-0732">Signal</keyword>
<sequence length="301" mass="32105">MKTAAGCGAVLALVGVLSGCSAEASHRNGGDSSSEGAGGPGGPGATGGPGGPGPGGTGGYDESFGSVNPTTTGGTGGGNPGENGQQNGESCDGKFTGRVRDFKEEHPDMEPQDVGKCSNCDDHMIVTDTLGEDLKPIYAGGPDGTMTTTGKANFDMWFRDMEGVNMPKNITLQFEDPDRDGVWTYNDQLFFPIDNELFGNEGREHNYHFTFEMHMGFEYKGGEQFTFAGDDDVFTFINGKKVVDLGGIHAEQTTIVDLDELGLEVGKTYQLDFFFAERHVTDSHFRIDTSIEFINCGVEVK</sequence>
<evidence type="ECO:0000313" key="8">
    <source>
        <dbReference type="Proteomes" id="UP000075260"/>
    </source>
</evidence>
<name>A0A150Q8J3_SORCE</name>
<keyword evidence="3" id="KW-0325">Glycoprotein</keyword>
<dbReference type="Pfam" id="PF07691">
    <property type="entry name" value="PA14"/>
    <property type="match status" value="1"/>
</dbReference>
<feature type="compositionally biased region" description="Gly residues" evidence="4">
    <location>
        <begin position="36"/>
        <end position="59"/>
    </location>
</feature>
<dbReference type="OrthoDB" id="9757642at2"/>
<evidence type="ECO:0000256" key="5">
    <source>
        <dbReference type="SAM" id="SignalP"/>
    </source>
</evidence>
<evidence type="ECO:0000259" key="6">
    <source>
        <dbReference type="PROSITE" id="PS51820"/>
    </source>
</evidence>
<gene>
    <name evidence="7" type="ORF">BE15_17745</name>
</gene>
<evidence type="ECO:0000256" key="3">
    <source>
        <dbReference type="ARBA" id="ARBA00023180"/>
    </source>
</evidence>
<comment type="similarity">
    <text evidence="1">Belongs to the prespore-cell-inducing factor family.</text>
</comment>
<dbReference type="EMBL" id="JEMA01000923">
    <property type="protein sequence ID" value="KYF64280.1"/>
    <property type="molecule type" value="Genomic_DNA"/>
</dbReference>
<evidence type="ECO:0000256" key="4">
    <source>
        <dbReference type="SAM" id="MobiDB-lite"/>
    </source>
</evidence>
<reference evidence="7 8" key="1">
    <citation type="submission" date="2014-02" db="EMBL/GenBank/DDBJ databases">
        <title>The small core and large imbalanced accessory genome model reveals a collaborative survival strategy of Sorangium cellulosum strains in nature.</title>
        <authorList>
            <person name="Han K."/>
            <person name="Peng R."/>
            <person name="Blom J."/>
            <person name="Li Y.-Z."/>
        </authorList>
    </citation>
    <scope>NUCLEOTIDE SEQUENCE [LARGE SCALE GENOMIC DNA]</scope>
    <source>
        <strain evidence="7 8">So0008-312</strain>
    </source>
</reference>
<feature type="domain" description="PA14" evidence="6">
    <location>
        <begin position="165"/>
        <end position="301"/>
    </location>
</feature>
<organism evidence="7 8">
    <name type="scientific">Sorangium cellulosum</name>
    <name type="common">Polyangium cellulosum</name>
    <dbReference type="NCBI Taxonomy" id="56"/>
    <lineage>
        <taxon>Bacteria</taxon>
        <taxon>Pseudomonadati</taxon>
        <taxon>Myxococcota</taxon>
        <taxon>Polyangia</taxon>
        <taxon>Polyangiales</taxon>
        <taxon>Polyangiaceae</taxon>
        <taxon>Sorangium</taxon>
    </lineage>
</organism>
<proteinExistence type="inferred from homology"/>
<dbReference type="PROSITE" id="PS51257">
    <property type="entry name" value="PROKAR_LIPOPROTEIN"/>
    <property type="match status" value="1"/>
</dbReference>
<dbReference type="AlphaFoldDB" id="A0A150Q8J3"/>
<dbReference type="NCBIfam" id="TIGR02148">
    <property type="entry name" value="Fibro_Slime"/>
    <property type="match status" value="1"/>
</dbReference>
<evidence type="ECO:0000313" key="7">
    <source>
        <dbReference type="EMBL" id="KYF64280.1"/>
    </source>
</evidence>
<dbReference type="PROSITE" id="PS51820">
    <property type="entry name" value="PA14"/>
    <property type="match status" value="1"/>
</dbReference>
<dbReference type="InterPro" id="IPR051154">
    <property type="entry name" value="Prespore-cell_inducing_factor"/>
</dbReference>
<accession>A0A150Q8J3</accession>
<dbReference type="GO" id="GO:0005576">
    <property type="term" value="C:extracellular region"/>
    <property type="evidence" value="ECO:0007669"/>
    <property type="project" value="TreeGrafter"/>
</dbReference>
<dbReference type="InterPro" id="IPR011874">
    <property type="entry name" value="Fibro_Slime"/>
</dbReference>
<dbReference type="Proteomes" id="UP000075260">
    <property type="component" value="Unassembled WGS sequence"/>
</dbReference>
<comment type="caution">
    <text evidence="7">The sequence shown here is derived from an EMBL/GenBank/DDBJ whole genome shotgun (WGS) entry which is preliminary data.</text>
</comment>
<evidence type="ECO:0000256" key="1">
    <source>
        <dbReference type="ARBA" id="ARBA00008709"/>
    </source>
</evidence>